<dbReference type="Gene3D" id="3.40.390.10">
    <property type="entry name" value="Collagenase (Catalytic Domain)"/>
    <property type="match status" value="1"/>
</dbReference>
<dbReference type="OrthoDB" id="291007at2759"/>
<dbReference type="SMART" id="SM00235">
    <property type="entry name" value="ZnMc"/>
    <property type="match status" value="1"/>
</dbReference>
<proteinExistence type="predicted"/>
<sequence>MWLIAPFLVIATALGNPEENIGIKNAKLFEGDMILSTAQRLAAMKGLDVDRARGNARGSVMNMQWPGGVMIYDIATKIARDAKMMSILNKAMKQWTSKTCIRFQKRQREHGYAYFHVGQGCSSEVGYQRRLQYISLGNGCWSVGTAAHEIGHALGFYHEQSRPDRDNYVTIYKQNIMQGMAYNFNKYGRDTIDSLGTPYDYASVMHYDSYAFSANRRPTILPNKQGVTIGQRNGISSMDAKQMNLLYKCQGASGNGGNGGAGETGGGNSGCQDGHKNCRYWASIGECQKNPNYMLKTCCKSCKAVTGCNDTDKNCAYWASIGECKKNANWMLSHCKKSCRNC</sequence>
<comment type="caution">
    <text evidence="12">Lacks conserved residue(s) required for the propagation of feature annotation.</text>
</comment>
<feature type="disulfide bond" evidence="12">
    <location>
        <begin position="308"/>
        <end position="342"/>
    </location>
</feature>
<comment type="caution">
    <text evidence="18">The sequence shown here is derived from an EMBL/GenBank/DDBJ whole genome shotgun (WGS) entry which is preliminary data.</text>
</comment>
<accession>A0A3M6UZU5</accession>
<dbReference type="PROSITE" id="PS51670">
    <property type="entry name" value="SHKT"/>
    <property type="match status" value="2"/>
</dbReference>
<feature type="active site" evidence="13">
    <location>
        <position position="149"/>
    </location>
</feature>
<dbReference type="Pfam" id="PF01549">
    <property type="entry name" value="ShK"/>
    <property type="match status" value="2"/>
</dbReference>
<evidence type="ECO:0000256" key="6">
    <source>
        <dbReference type="ARBA" id="ARBA00022801"/>
    </source>
</evidence>
<evidence type="ECO:0000256" key="15">
    <source>
        <dbReference type="SAM" id="SignalP"/>
    </source>
</evidence>
<evidence type="ECO:0000313" key="18">
    <source>
        <dbReference type="EMBL" id="RMX59203.1"/>
    </source>
</evidence>
<dbReference type="GO" id="GO:0006508">
    <property type="term" value="P:proteolysis"/>
    <property type="evidence" value="ECO:0007669"/>
    <property type="project" value="UniProtKB-KW"/>
</dbReference>
<evidence type="ECO:0000256" key="7">
    <source>
        <dbReference type="ARBA" id="ARBA00022833"/>
    </source>
</evidence>
<dbReference type="InterPro" id="IPR006026">
    <property type="entry name" value="Peptidase_Metallo"/>
</dbReference>
<evidence type="ECO:0000256" key="5">
    <source>
        <dbReference type="ARBA" id="ARBA00022729"/>
    </source>
</evidence>
<feature type="binding site" evidence="13">
    <location>
        <position position="152"/>
    </location>
    <ligand>
        <name>Zn(2+)</name>
        <dbReference type="ChEBI" id="CHEBI:29105"/>
        <note>catalytic</note>
    </ligand>
</feature>
<feature type="binding site" evidence="13">
    <location>
        <position position="158"/>
    </location>
    <ligand>
        <name>Zn(2+)</name>
        <dbReference type="ChEBI" id="CHEBI:29105"/>
        <note>catalytic</note>
    </ligand>
</feature>
<gene>
    <name evidence="18" type="ORF">pdam_00007739</name>
</gene>
<evidence type="ECO:0000259" key="17">
    <source>
        <dbReference type="PROSITE" id="PS51864"/>
    </source>
</evidence>
<dbReference type="PROSITE" id="PS51864">
    <property type="entry name" value="ASTACIN"/>
    <property type="match status" value="1"/>
</dbReference>
<organism evidence="18 19">
    <name type="scientific">Pocillopora damicornis</name>
    <name type="common">Cauliflower coral</name>
    <name type="synonym">Millepora damicornis</name>
    <dbReference type="NCBI Taxonomy" id="46731"/>
    <lineage>
        <taxon>Eukaryota</taxon>
        <taxon>Metazoa</taxon>
        <taxon>Cnidaria</taxon>
        <taxon>Anthozoa</taxon>
        <taxon>Hexacorallia</taxon>
        <taxon>Scleractinia</taxon>
        <taxon>Astrocoeniina</taxon>
        <taxon>Pocilloporidae</taxon>
        <taxon>Pocillopora</taxon>
    </lineage>
</organism>
<dbReference type="GO" id="GO:0090729">
    <property type="term" value="F:toxin activity"/>
    <property type="evidence" value="ECO:0007669"/>
    <property type="project" value="UniProtKB-KW"/>
</dbReference>
<evidence type="ECO:0000256" key="13">
    <source>
        <dbReference type="PROSITE-ProRule" id="PRU01211"/>
    </source>
</evidence>
<keyword evidence="10 12" id="KW-1015">Disulfide bond</keyword>
<dbReference type="PRINTS" id="PR00480">
    <property type="entry name" value="ASTACIN"/>
</dbReference>
<dbReference type="AlphaFoldDB" id="A0A3M6UZU5"/>
<keyword evidence="19" id="KW-1185">Reference proteome</keyword>
<evidence type="ECO:0000256" key="1">
    <source>
        <dbReference type="ARBA" id="ARBA00002657"/>
    </source>
</evidence>
<dbReference type="EMBL" id="RCHS01000387">
    <property type="protein sequence ID" value="RMX59203.1"/>
    <property type="molecule type" value="Genomic_DNA"/>
</dbReference>
<comment type="function">
    <text evidence="1">Metalloprotease.</text>
</comment>
<evidence type="ECO:0000256" key="2">
    <source>
        <dbReference type="ARBA" id="ARBA00022656"/>
    </source>
</evidence>
<evidence type="ECO:0000256" key="12">
    <source>
        <dbReference type="PROSITE-ProRule" id="PRU01005"/>
    </source>
</evidence>
<feature type="signal peptide" evidence="15">
    <location>
        <begin position="1"/>
        <end position="15"/>
    </location>
</feature>
<evidence type="ECO:0000313" key="19">
    <source>
        <dbReference type="Proteomes" id="UP000275408"/>
    </source>
</evidence>
<keyword evidence="7 13" id="KW-0862">Zinc</keyword>
<evidence type="ECO:0000256" key="9">
    <source>
        <dbReference type="ARBA" id="ARBA00023145"/>
    </source>
</evidence>
<reference evidence="18 19" key="1">
    <citation type="journal article" date="2018" name="Sci. Rep.">
        <title>Comparative analysis of the Pocillopora damicornis genome highlights role of immune system in coral evolution.</title>
        <authorList>
            <person name="Cunning R."/>
            <person name="Bay R.A."/>
            <person name="Gillette P."/>
            <person name="Baker A.C."/>
            <person name="Traylor-Knowles N."/>
        </authorList>
    </citation>
    <scope>NUCLEOTIDE SEQUENCE [LARGE SCALE GENOMIC DNA]</scope>
    <source>
        <strain evidence="18">RSMAS</strain>
        <tissue evidence="18">Whole animal</tissue>
    </source>
</reference>
<feature type="domain" description="Peptidase M12A" evidence="17">
    <location>
        <begin position="55"/>
        <end position="250"/>
    </location>
</feature>
<dbReference type="GO" id="GO:0004222">
    <property type="term" value="F:metalloendopeptidase activity"/>
    <property type="evidence" value="ECO:0007669"/>
    <property type="project" value="UniProtKB-UniRule"/>
</dbReference>
<comment type="cofactor">
    <cofactor evidence="13 14">
        <name>Zn(2+)</name>
        <dbReference type="ChEBI" id="CHEBI:29105"/>
    </cofactor>
    <text evidence="13 14">Binds 1 zinc ion per subunit.</text>
</comment>
<dbReference type="EC" id="3.4.24.-" evidence="14"/>
<feature type="domain" description="ShKT" evidence="16">
    <location>
        <begin position="308"/>
        <end position="342"/>
    </location>
</feature>
<feature type="binding site" evidence="13">
    <location>
        <position position="148"/>
    </location>
    <ligand>
        <name>Zn(2+)</name>
        <dbReference type="ChEBI" id="CHEBI:29105"/>
        <note>catalytic</note>
    </ligand>
</feature>
<dbReference type="PANTHER" id="PTHR10127">
    <property type="entry name" value="DISCOIDIN, CUB, EGF, LAMININ , AND ZINC METALLOPROTEASE DOMAIN CONTAINING"/>
    <property type="match status" value="1"/>
</dbReference>
<dbReference type="Proteomes" id="UP000275408">
    <property type="component" value="Unassembled WGS sequence"/>
</dbReference>
<evidence type="ECO:0000256" key="3">
    <source>
        <dbReference type="ARBA" id="ARBA00022670"/>
    </source>
</evidence>
<dbReference type="InterPro" id="IPR001506">
    <property type="entry name" value="Peptidase_M12A"/>
</dbReference>
<dbReference type="SUPFAM" id="SSF55486">
    <property type="entry name" value="Metalloproteases ('zincins'), catalytic domain"/>
    <property type="match status" value="1"/>
</dbReference>
<evidence type="ECO:0000259" key="16">
    <source>
        <dbReference type="PROSITE" id="PS51670"/>
    </source>
</evidence>
<dbReference type="InterPro" id="IPR034035">
    <property type="entry name" value="Astacin-like_dom"/>
</dbReference>
<keyword evidence="9" id="KW-0865">Zymogen</keyword>
<protein>
    <recommendedName>
        <fullName evidence="14">Metalloendopeptidase</fullName>
        <ecNumber evidence="14">3.4.24.-</ecNumber>
    </recommendedName>
</protein>
<evidence type="ECO:0000256" key="4">
    <source>
        <dbReference type="ARBA" id="ARBA00022723"/>
    </source>
</evidence>
<keyword evidence="11" id="KW-0325">Glycoprotein</keyword>
<keyword evidence="3 13" id="KW-0645">Protease</keyword>
<dbReference type="InterPro" id="IPR003582">
    <property type="entry name" value="ShKT_dom"/>
</dbReference>
<dbReference type="FunFam" id="3.40.390.10:FF:000015">
    <property type="entry name" value="Meprin A subunit"/>
    <property type="match status" value="1"/>
</dbReference>
<keyword evidence="8 13" id="KW-0482">Metalloprotease</keyword>
<dbReference type="SMART" id="SM00254">
    <property type="entry name" value="ShKT"/>
    <property type="match status" value="2"/>
</dbReference>
<dbReference type="CDD" id="cd04280">
    <property type="entry name" value="ZnMc_astacin_like"/>
    <property type="match status" value="1"/>
</dbReference>
<dbReference type="GO" id="GO:0008270">
    <property type="term" value="F:zinc ion binding"/>
    <property type="evidence" value="ECO:0007669"/>
    <property type="project" value="UniProtKB-UniRule"/>
</dbReference>
<keyword evidence="4 13" id="KW-0479">Metal-binding</keyword>
<dbReference type="InterPro" id="IPR024079">
    <property type="entry name" value="MetalloPept_cat_dom_sf"/>
</dbReference>
<dbReference type="OMA" id="CAYWASI"/>
<evidence type="ECO:0000256" key="8">
    <source>
        <dbReference type="ARBA" id="ARBA00023049"/>
    </source>
</evidence>
<dbReference type="PANTHER" id="PTHR10127:SF780">
    <property type="entry name" value="METALLOENDOPEPTIDASE"/>
    <property type="match status" value="1"/>
</dbReference>
<evidence type="ECO:0000256" key="11">
    <source>
        <dbReference type="ARBA" id="ARBA00023180"/>
    </source>
</evidence>
<keyword evidence="5 15" id="KW-0732">Signal</keyword>
<feature type="domain" description="ShKT" evidence="16">
    <location>
        <begin position="271"/>
        <end position="307"/>
    </location>
</feature>
<keyword evidence="6 13" id="KW-0378">Hydrolase</keyword>
<evidence type="ECO:0000256" key="14">
    <source>
        <dbReference type="RuleBase" id="RU361183"/>
    </source>
</evidence>
<name>A0A3M6UZU5_POCDA</name>
<keyword evidence="2" id="KW-0800">Toxin</keyword>
<feature type="chain" id="PRO_5017984780" description="Metalloendopeptidase" evidence="15">
    <location>
        <begin position="16"/>
        <end position="342"/>
    </location>
</feature>
<evidence type="ECO:0000256" key="10">
    <source>
        <dbReference type="ARBA" id="ARBA00023157"/>
    </source>
</evidence>
<dbReference type="Pfam" id="PF01400">
    <property type="entry name" value="Astacin"/>
    <property type="match status" value="1"/>
</dbReference>